<gene>
    <name evidence="2" type="ORF">FHS13_002444</name>
</gene>
<comment type="caution">
    <text evidence="2">The sequence shown here is derived from an EMBL/GenBank/DDBJ whole genome shotgun (WGS) entry which is preliminary data.</text>
</comment>
<evidence type="ECO:0000313" key="3">
    <source>
        <dbReference type="Proteomes" id="UP000536604"/>
    </source>
</evidence>
<proteinExistence type="predicted"/>
<evidence type="ECO:0000256" key="1">
    <source>
        <dbReference type="SAM" id="MobiDB-lite"/>
    </source>
</evidence>
<accession>A0A841IQU8</accession>
<name>A0A841IQU8_9ACTN</name>
<protein>
    <submittedName>
        <fullName evidence="2">Uncharacterized protein</fullName>
    </submittedName>
</protein>
<keyword evidence="3" id="KW-1185">Reference proteome</keyword>
<reference evidence="2 3" key="1">
    <citation type="submission" date="2020-08" db="EMBL/GenBank/DDBJ databases">
        <title>Genomic Encyclopedia of Type Strains, Phase III (KMG-III): the genomes of soil and plant-associated and newly described type strains.</title>
        <authorList>
            <person name="Whitman W."/>
        </authorList>
    </citation>
    <scope>NUCLEOTIDE SEQUENCE [LARGE SCALE GENOMIC DNA]</scope>
    <source>
        <strain evidence="2 3">CECT 8712</strain>
    </source>
</reference>
<dbReference type="Proteomes" id="UP000536604">
    <property type="component" value="Unassembled WGS sequence"/>
</dbReference>
<dbReference type="EMBL" id="JACHJO010000006">
    <property type="protein sequence ID" value="MBB6120492.1"/>
    <property type="molecule type" value="Genomic_DNA"/>
</dbReference>
<evidence type="ECO:0000313" key="2">
    <source>
        <dbReference type="EMBL" id="MBB6120492.1"/>
    </source>
</evidence>
<dbReference type="AlphaFoldDB" id="A0A841IQU8"/>
<organism evidence="2 3">
    <name type="scientific">Nocardiopsis algeriensis</name>
    <dbReference type="NCBI Taxonomy" id="1478215"/>
    <lineage>
        <taxon>Bacteria</taxon>
        <taxon>Bacillati</taxon>
        <taxon>Actinomycetota</taxon>
        <taxon>Actinomycetes</taxon>
        <taxon>Streptosporangiales</taxon>
        <taxon>Nocardiopsidaceae</taxon>
        <taxon>Nocardiopsis</taxon>
    </lineage>
</organism>
<feature type="region of interest" description="Disordered" evidence="1">
    <location>
        <begin position="1"/>
        <end position="20"/>
    </location>
</feature>
<sequence length="34" mass="3540">MRPKAEENPGPEDVLVGGKALPGACGHVLADVRR</sequence>